<accession>A0A9N8EYN0</accession>
<dbReference type="EMBL" id="CAICTM010001946">
    <property type="protein sequence ID" value="CAB9527150.1"/>
    <property type="molecule type" value="Genomic_DNA"/>
</dbReference>
<dbReference type="PANTHER" id="PTHR48410:SF1">
    <property type="entry name" value="GLYCOSYLINOSITOL PHOSPHORYLCERAMIDE MANNOSYL TRANSFERASE 1"/>
    <property type="match status" value="1"/>
</dbReference>
<evidence type="ECO:0000259" key="4">
    <source>
        <dbReference type="Pfam" id="PF09258"/>
    </source>
</evidence>
<dbReference type="OrthoDB" id="5954868at2759"/>
<proteinExistence type="predicted"/>
<evidence type="ECO:0000313" key="6">
    <source>
        <dbReference type="Proteomes" id="UP001153069"/>
    </source>
</evidence>
<comment type="caution">
    <text evidence="5">The sequence shown here is derived from an EMBL/GenBank/DDBJ whole genome shotgun (WGS) entry which is preliminary data.</text>
</comment>
<dbReference type="PANTHER" id="PTHR48410">
    <property type="entry name" value="GLYCOSYLINOSITOL PHOSPHORYLCERAMIDE MANNOSYL TRANSFERASE 1"/>
    <property type="match status" value="1"/>
</dbReference>
<keyword evidence="2" id="KW-1015">Disulfide bond</keyword>
<name>A0A9N8EYN0_9STRA</name>
<dbReference type="Gene3D" id="3.90.550.10">
    <property type="entry name" value="Spore Coat Polysaccharide Biosynthesis Protein SpsA, Chain A"/>
    <property type="match status" value="1"/>
</dbReference>
<feature type="domain" description="Glycosyl transferase 64" evidence="4">
    <location>
        <begin position="101"/>
        <end position="207"/>
    </location>
</feature>
<evidence type="ECO:0000256" key="3">
    <source>
        <dbReference type="SAM" id="Phobius"/>
    </source>
</evidence>
<dbReference type="InterPro" id="IPR053318">
    <property type="entry name" value="GT64"/>
</dbReference>
<gene>
    <name evidence="5" type="ORF">SEMRO_1948_G307260.1</name>
</gene>
<dbReference type="GO" id="GO:0016020">
    <property type="term" value="C:membrane"/>
    <property type="evidence" value="ECO:0007669"/>
    <property type="project" value="InterPro"/>
</dbReference>
<organism evidence="5 6">
    <name type="scientific">Seminavis robusta</name>
    <dbReference type="NCBI Taxonomy" id="568900"/>
    <lineage>
        <taxon>Eukaryota</taxon>
        <taxon>Sar</taxon>
        <taxon>Stramenopiles</taxon>
        <taxon>Ochrophyta</taxon>
        <taxon>Bacillariophyta</taxon>
        <taxon>Bacillariophyceae</taxon>
        <taxon>Bacillariophycidae</taxon>
        <taxon>Naviculales</taxon>
        <taxon>Naviculaceae</taxon>
        <taxon>Seminavis</taxon>
    </lineage>
</organism>
<keyword evidence="3" id="KW-0812">Transmembrane</keyword>
<dbReference type="InterPro" id="IPR015338">
    <property type="entry name" value="GT64_dom"/>
</dbReference>
<keyword evidence="3" id="KW-0472">Membrane</keyword>
<dbReference type="AlphaFoldDB" id="A0A9N8EYN0"/>
<dbReference type="Proteomes" id="UP001153069">
    <property type="component" value="Unassembled WGS sequence"/>
</dbReference>
<protein>
    <submittedName>
        <fullName evidence="5">Exostoses (Multiple)-like 2</fullName>
    </submittedName>
</protein>
<dbReference type="Pfam" id="PF09258">
    <property type="entry name" value="Glyco_transf_64"/>
    <property type="match status" value="1"/>
</dbReference>
<evidence type="ECO:0000256" key="2">
    <source>
        <dbReference type="ARBA" id="ARBA00023157"/>
    </source>
</evidence>
<sequence length="219" mass="24665">MIKLKSHRLKGGRVQGGIDSGRVRGGIVLACIFFTHLIAYRTQSRFSVDLFVTPPPSTTTTLESDLVPPPPPVVLNTTFFTLPEEERQLTPLRFVDREQYTLRILSWKRAQFLAASVSLHSQCPGVKQIQVVWSILQEDDNMTTTNPDEITDNRIPAEVLENPKVVVERRTTNRLNNRFDILPTTPTSTLGIVILDDDLIYTCEALDMDSFCGLNIPIE</sequence>
<evidence type="ECO:0000256" key="1">
    <source>
        <dbReference type="ARBA" id="ARBA00022679"/>
    </source>
</evidence>
<keyword evidence="3" id="KW-1133">Transmembrane helix</keyword>
<reference evidence="5" key="1">
    <citation type="submission" date="2020-06" db="EMBL/GenBank/DDBJ databases">
        <authorList>
            <consortium name="Plant Systems Biology data submission"/>
        </authorList>
    </citation>
    <scope>NUCLEOTIDE SEQUENCE</scope>
    <source>
        <strain evidence="5">D6</strain>
    </source>
</reference>
<dbReference type="GO" id="GO:0016757">
    <property type="term" value="F:glycosyltransferase activity"/>
    <property type="evidence" value="ECO:0007669"/>
    <property type="project" value="InterPro"/>
</dbReference>
<dbReference type="InterPro" id="IPR029044">
    <property type="entry name" value="Nucleotide-diphossugar_trans"/>
</dbReference>
<keyword evidence="6" id="KW-1185">Reference proteome</keyword>
<evidence type="ECO:0000313" key="5">
    <source>
        <dbReference type="EMBL" id="CAB9527150.1"/>
    </source>
</evidence>
<feature type="transmembrane region" description="Helical" evidence="3">
    <location>
        <begin position="21"/>
        <end position="40"/>
    </location>
</feature>
<keyword evidence="1" id="KW-0808">Transferase</keyword>